<gene>
    <name evidence="3" type="ORF">BJ322DRAFT_1052575</name>
</gene>
<comment type="caution">
    <text evidence="3">The sequence shown here is derived from an EMBL/GenBank/DDBJ whole genome shotgun (WGS) entry which is preliminary data.</text>
</comment>
<keyword evidence="4" id="KW-1185">Reference proteome</keyword>
<organism evidence="3 4">
    <name type="scientific">Thelephora terrestris</name>
    <dbReference type="NCBI Taxonomy" id="56493"/>
    <lineage>
        <taxon>Eukaryota</taxon>
        <taxon>Fungi</taxon>
        <taxon>Dikarya</taxon>
        <taxon>Basidiomycota</taxon>
        <taxon>Agaricomycotina</taxon>
        <taxon>Agaricomycetes</taxon>
        <taxon>Thelephorales</taxon>
        <taxon>Thelephoraceae</taxon>
        <taxon>Thelephora</taxon>
    </lineage>
</organism>
<sequence length="89" mass="9907">MMNHLRSLSFFKIKLILPACLPFPRPADAQRRSQDDDDPLPPRGGRRNALPPSTSSFFSCACNPPRSSTPNDRPRSNPASPLSRPLPRL</sequence>
<feature type="region of interest" description="Disordered" evidence="1">
    <location>
        <begin position="24"/>
        <end position="89"/>
    </location>
</feature>
<accession>A0A9P6L8L4</accession>
<feature type="compositionally biased region" description="Low complexity" evidence="1">
    <location>
        <begin position="76"/>
        <end position="89"/>
    </location>
</feature>
<reference evidence="3" key="2">
    <citation type="submission" date="2020-11" db="EMBL/GenBank/DDBJ databases">
        <authorList>
            <consortium name="DOE Joint Genome Institute"/>
            <person name="Kuo A."/>
            <person name="Miyauchi S."/>
            <person name="Kiss E."/>
            <person name="Drula E."/>
            <person name="Kohler A."/>
            <person name="Sanchez-Garcia M."/>
            <person name="Andreopoulos B."/>
            <person name="Barry K.W."/>
            <person name="Bonito G."/>
            <person name="Buee M."/>
            <person name="Carver A."/>
            <person name="Chen C."/>
            <person name="Cichocki N."/>
            <person name="Clum A."/>
            <person name="Culley D."/>
            <person name="Crous P.W."/>
            <person name="Fauchery L."/>
            <person name="Girlanda M."/>
            <person name="Hayes R."/>
            <person name="Keri Z."/>
            <person name="Labutti K."/>
            <person name="Lipzen A."/>
            <person name="Lombard V."/>
            <person name="Magnuson J."/>
            <person name="Maillard F."/>
            <person name="Morin E."/>
            <person name="Murat C."/>
            <person name="Nolan M."/>
            <person name="Ohm R."/>
            <person name="Pangilinan J."/>
            <person name="Pereira M."/>
            <person name="Perotto S."/>
            <person name="Peter M."/>
            <person name="Riley R."/>
            <person name="Sitrit Y."/>
            <person name="Stielow B."/>
            <person name="Szollosi G."/>
            <person name="Zifcakova L."/>
            <person name="Stursova M."/>
            <person name="Spatafora J.W."/>
            <person name="Tedersoo L."/>
            <person name="Vaario L.-M."/>
            <person name="Yamada A."/>
            <person name="Yan M."/>
            <person name="Wang P."/>
            <person name="Xu J."/>
            <person name="Bruns T."/>
            <person name="Baldrian P."/>
            <person name="Vilgalys R."/>
            <person name="Henrissat B."/>
            <person name="Grigoriev I.V."/>
            <person name="Hibbett D."/>
            <person name="Nagy L.G."/>
            <person name="Martin F.M."/>
        </authorList>
    </citation>
    <scope>NUCLEOTIDE SEQUENCE</scope>
    <source>
        <strain evidence="3">UH-Tt-Lm1</strain>
    </source>
</reference>
<dbReference type="Proteomes" id="UP000736335">
    <property type="component" value="Unassembled WGS sequence"/>
</dbReference>
<evidence type="ECO:0008006" key="5">
    <source>
        <dbReference type="Google" id="ProtNLM"/>
    </source>
</evidence>
<evidence type="ECO:0000313" key="3">
    <source>
        <dbReference type="EMBL" id="KAF9786899.1"/>
    </source>
</evidence>
<dbReference type="AlphaFoldDB" id="A0A9P6L8L4"/>
<dbReference type="EMBL" id="WIUZ02000005">
    <property type="protein sequence ID" value="KAF9786899.1"/>
    <property type="molecule type" value="Genomic_DNA"/>
</dbReference>
<evidence type="ECO:0000313" key="4">
    <source>
        <dbReference type="Proteomes" id="UP000736335"/>
    </source>
</evidence>
<proteinExistence type="predicted"/>
<protein>
    <recommendedName>
        <fullName evidence="5">Secreted protein</fullName>
    </recommendedName>
</protein>
<evidence type="ECO:0000256" key="1">
    <source>
        <dbReference type="SAM" id="MobiDB-lite"/>
    </source>
</evidence>
<feature type="chain" id="PRO_5040465668" description="Secreted protein" evidence="2">
    <location>
        <begin position="30"/>
        <end position="89"/>
    </location>
</feature>
<evidence type="ECO:0000256" key="2">
    <source>
        <dbReference type="SAM" id="SignalP"/>
    </source>
</evidence>
<name>A0A9P6L8L4_9AGAM</name>
<feature type="signal peptide" evidence="2">
    <location>
        <begin position="1"/>
        <end position="29"/>
    </location>
</feature>
<reference evidence="3" key="1">
    <citation type="journal article" date="2020" name="Nat. Commun.">
        <title>Large-scale genome sequencing of mycorrhizal fungi provides insights into the early evolution of symbiotic traits.</title>
        <authorList>
            <person name="Miyauchi S."/>
            <person name="Kiss E."/>
            <person name="Kuo A."/>
            <person name="Drula E."/>
            <person name="Kohler A."/>
            <person name="Sanchez-Garcia M."/>
            <person name="Morin E."/>
            <person name="Andreopoulos B."/>
            <person name="Barry K.W."/>
            <person name="Bonito G."/>
            <person name="Buee M."/>
            <person name="Carver A."/>
            <person name="Chen C."/>
            <person name="Cichocki N."/>
            <person name="Clum A."/>
            <person name="Culley D."/>
            <person name="Crous P.W."/>
            <person name="Fauchery L."/>
            <person name="Girlanda M."/>
            <person name="Hayes R.D."/>
            <person name="Keri Z."/>
            <person name="LaButti K."/>
            <person name="Lipzen A."/>
            <person name="Lombard V."/>
            <person name="Magnuson J."/>
            <person name="Maillard F."/>
            <person name="Murat C."/>
            <person name="Nolan M."/>
            <person name="Ohm R.A."/>
            <person name="Pangilinan J."/>
            <person name="Pereira M.F."/>
            <person name="Perotto S."/>
            <person name="Peter M."/>
            <person name="Pfister S."/>
            <person name="Riley R."/>
            <person name="Sitrit Y."/>
            <person name="Stielow J.B."/>
            <person name="Szollosi G."/>
            <person name="Zifcakova L."/>
            <person name="Stursova M."/>
            <person name="Spatafora J.W."/>
            <person name="Tedersoo L."/>
            <person name="Vaario L.M."/>
            <person name="Yamada A."/>
            <person name="Yan M."/>
            <person name="Wang P."/>
            <person name="Xu J."/>
            <person name="Bruns T."/>
            <person name="Baldrian P."/>
            <person name="Vilgalys R."/>
            <person name="Dunand C."/>
            <person name="Henrissat B."/>
            <person name="Grigoriev I.V."/>
            <person name="Hibbett D."/>
            <person name="Nagy L.G."/>
            <person name="Martin F.M."/>
        </authorList>
    </citation>
    <scope>NUCLEOTIDE SEQUENCE</scope>
    <source>
        <strain evidence="3">UH-Tt-Lm1</strain>
    </source>
</reference>
<keyword evidence="2" id="KW-0732">Signal</keyword>